<protein>
    <submittedName>
        <fullName evidence="1">T9SS type A sorting domain-containing protein</fullName>
    </submittedName>
</protein>
<dbReference type="Proteomes" id="UP000885826">
    <property type="component" value="Unassembled WGS sequence"/>
</dbReference>
<sequence length="1170" mass="131739">MKKYLFILVLPILLSAQLSVKKLEYIDAYGRDVTSYSAWKSSIVPEAFRIGEVYHTAYDNYRDELIDIVVYAPLYDDILDSLNIYISDLEAEGYTIQVDTIRGWTAEELRTHLAGLLSSDLVGAVLIGNVPFAWYEMSSGDGREEFPIELYLMDLDGTWIDSDGDGLFDDHTGNKSPEIWVGRIYASSMTWGNEVYLVNNYFSKLHRYRTGGYTIPQKALAYVDDDWYGFNDCSLGSLYDTVVVVRDYNTTTAVDFRARFSDPYEWVQVCSHSSPWGNTFKYTGGYSGTVFNFEYWFMDPPFLFMNLFQCSGTRFFEENYCGGCYIFGPDNGLLTIGSAKVGSMLHFSDFYGPLNTGISIGEAFKQWFAQWGITDPSWFYGMCICGDPVLKPKQSSNQLAKYRRRLYNFDTRYEWSSPEPVDTDYETDGYVATVTDGAGRIWASWVTGRSSTNGRTEICVAYNQGTGWSSPEIIDPYIYWDFFPAMTCDTAGRAVLSWSRCYGRNYDVFLTSYDGSTWGAPYRVSSRATDAMHPAMTVDGDARLWVTMERWNHLNGDIYCRYNEGGAWQPMFAVTIDSANDYKPAMATDSTGRAWTAWASERYGDNRNIYVKNYNPASGHWENLRRITSNPAQDQDVSLCVDGSGTVWVAWTTWRHGNSDIYESHYDGSTWTPPRPVSTDSSSDEACALVVDRDGYVWCIWQSDRTGDWEIVANYYKDGQWQELSNISNDPDIDILPAATLDDSGYIWVLFQSSRDGDWNIYASQLFSDLIEPQVTVVSPNGGEVWNIGEFDTIRWTASDNSQIDSISLYYSTNNGTDWNLIASGEPNDSEYIWQVPATPSNECLVRIVAYDPFPNTGEDVSDGVFTINDAVPPEVAVYAPNGGEVFHPAEVDTIRWSATDNIGVDSVTLEFSSDSGGTWSVVAAPSPQDSVYEWVIPGVHSTECLIRVRAYDASANMGEDISDSLFSIIDNLPPEVTVAVPNGGEIWYWDEVHTITWSSVDNVGIDSLDIELSLDGGNTYPLLITHITGNDSVYDWTIPETTSYECLIRITVYDVAGLSTFDESDSLFTIGELGVEELIGIPQVFDFILLNSNPYSGQLRMRLQVPEPMSVKVAVYDVEGRFVEDVVNGRLAPGYHTISWNDDDIPSGIYFLFIKTEEIEKTEKIIKLK</sequence>
<dbReference type="InterPro" id="IPR036278">
    <property type="entry name" value="Sialidase_sf"/>
</dbReference>
<proteinExistence type="predicted"/>
<comment type="caution">
    <text evidence="1">The sequence shown here is derived from an EMBL/GenBank/DDBJ whole genome shotgun (WGS) entry which is preliminary data.</text>
</comment>
<organism evidence="1 2">
    <name type="scientific">candidate division WOR-3 bacterium</name>
    <dbReference type="NCBI Taxonomy" id="2052148"/>
    <lineage>
        <taxon>Bacteria</taxon>
        <taxon>Bacteria division WOR-3</taxon>
    </lineage>
</organism>
<dbReference type="InterPro" id="IPR013783">
    <property type="entry name" value="Ig-like_fold"/>
</dbReference>
<dbReference type="InterPro" id="IPR026444">
    <property type="entry name" value="Secre_tail"/>
</dbReference>
<reference evidence="1" key="1">
    <citation type="journal article" date="2020" name="mSystems">
        <title>Genome- and Community-Level Interaction Insights into Carbon Utilization and Element Cycling Functions of Hydrothermarchaeota in Hydrothermal Sediment.</title>
        <authorList>
            <person name="Zhou Z."/>
            <person name="Liu Y."/>
            <person name="Xu W."/>
            <person name="Pan J."/>
            <person name="Luo Z.H."/>
            <person name="Li M."/>
        </authorList>
    </citation>
    <scope>NUCLEOTIDE SEQUENCE</scope>
    <source>
        <strain evidence="1">HyVt-388</strain>
    </source>
</reference>
<dbReference type="SUPFAM" id="SSF89372">
    <property type="entry name" value="Fucose-specific lectin"/>
    <property type="match status" value="1"/>
</dbReference>
<dbReference type="NCBIfam" id="TIGR04183">
    <property type="entry name" value="Por_Secre_tail"/>
    <property type="match status" value="1"/>
</dbReference>
<dbReference type="Gene3D" id="2.60.40.10">
    <property type="entry name" value="Immunoglobulins"/>
    <property type="match status" value="1"/>
</dbReference>
<evidence type="ECO:0000313" key="2">
    <source>
        <dbReference type="Proteomes" id="UP000885826"/>
    </source>
</evidence>
<evidence type="ECO:0000313" key="1">
    <source>
        <dbReference type="EMBL" id="HEC77654.1"/>
    </source>
</evidence>
<dbReference type="Gene3D" id="2.60.40.4070">
    <property type="match status" value="1"/>
</dbReference>
<name>A0A9C9EKE5_UNCW3</name>
<dbReference type="AlphaFoldDB" id="A0A9C9EKE5"/>
<dbReference type="EMBL" id="DRIG01000010">
    <property type="protein sequence ID" value="HEC77654.1"/>
    <property type="molecule type" value="Genomic_DNA"/>
</dbReference>
<gene>
    <name evidence="1" type="ORF">ENI34_00750</name>
</gene>
<dbReference type="SUPFAM" id="SSF50939">
    <property type="entry name" value="Sialidases"/>
    <property type="match status" value="1"/>
</dbReference>
<accession>A0A9C9EKE5</accession>